<evidence type="ECO:0000256" key="2">
    <source>
        <dbReference type="ARBA" id="ARBA00004863"/>
    </source>
</evidence>
<protein>
    <submittedName>
        <fullName evidence="10">Prenyltransferase</fullName>
    </submittedName>
</protein>
<feature type="transmembrane region" description="Helical" evidence="9">
    <location>
        <begin position="204"/>
        <end position="232"/>
    </location>
</feature>
<dbReference type="EMBL" id="JADIMB010000103">
    <property type="protein sequence ID" value="MBO8471512.1"/>
    <property type="molecule type" value="Genomic_DNA"/>
</dbReference>
<keyword evidence="8 9" id="KW-0472">Membrane</keyword>
<accession>A0A9D9NFA2</accession>
<reference evidence="10" key="1">
    <citation type="submission" date="2020-10" db="EMBL/GenBank/DDBJ databases">
        <authorList>
            <person name="Gilroy R."/>
        </authorList>
    </citation>
    <scope>NUCLEOTIDE SEQUENCE</scope>
    <source>
        <strain evidence="10">B2-22910</strain>
    </source>
</reference>
<keyword evidence="7 9" id="KW-1133">Transmembrane helix</keyword>
<evidence type="ECO:0000256" key="6">
    <source>
        <dbReference type="ARBA" id="ARBA00022692"/>
    </source>
</evidence>
<keyword evidence="5" id="KW-0808">Transferase</keyword>
<dbReference type="AlphaFoldDB" id="A0A9D9NFA2"/>
<feature type="transmembrane region" description="Helical" evidence="9">
    <location>
        <begin position="153"/>
        <end position="171"/>
    </location>
</feature>
<name>A0A9D9NFA2_9BACT</name>
<dbReference type="GO" id="GO:0004659">
    <property type="term" value="F:prenyltransferase activity"/>
    <property type="evidence" value="ECO:0007669"/>
    <property type="project" value="InterPro"/>
</dbReference>
<feature type="transmembrane region" description="Helical" evidence="9">
    <location>
        <begin position="25"/>
        <end position="45"/>
    </location>
</feature>
<dbReference type="PANTHER" id="PTHR13929:SF0">
    <property type="entry name" value="UBIA PRENYLTRANSFERASE DOMAIN-CONTAINING PROTEIN 1"/>
    <property type="match status" value="1"/>
</dbReference>
<dbReference type="InterPro" id="IPR026046">
    <property type="entry name" value="UBIAD1"/>
</dbReference>
<gene>
    <name evidence="10" type="ORF">IAB82_06935</name>
</gene>
<dbReference type="InterPro" id="IPR044878">
    <property type="entry name" value="UbiA_sf"/>
</dbReference>
<dbReference type="Gene3D" id="1.10.357.140">
    <property type="entry name" value="UbiA prenyltransferase"/>
    <property type="match status" value="1"/>
</dbReference>
<comment type="pathway">
    <text evidence="2">Quinol/quinone metabolism; menaquinone biosynthesis.</text>
</comment>
<dbReference type="PIRSF" id="PIRSF005355">
    <property type="entry name" value="UBIAD1"/>
    <property type="match status" value="1"/>
</dbReference>
<dbReference type="Pfam" id="PF01040">
    <property type="entry name" value="UbiA"/>
    <property type="match status" value="1"/>
</dbReference>
<evidence type="ECO:0000313" key="11">
    <source>
        <dbReference type="Proteomes" id="UP000823603"/>
    </source>
</evidence>
<sequence>MPVIVTMGYLLWKSGDPHVRIDINLWYGLWALINIVVFHAAGNTWSDYFDFRKSVDRKDTFGVKTLTSGMFAPEEIRRLSLYLLAAAMAGGIGLLALTGLPLLWIGLGGIACTLLYPALKYRALGDLVIFIAYAVLPVMGTSYAVTGTILADALWLSVPVGLITVAILHANNTRDTETDRRAHIRTLAMDIGQKASRAVYYAEILVPFIWTAACTAVGIFPVWCLLVLPAAVPAALNLKAMKGSRTEGPGAIGSLDEMTAKLQMTFSLLFTISFVLAYFL</sequence>
<evidence type="ECO:0000313" key="10">
    <source>
        <dbReference type="EMBL" id="MBO8471512.1"/>
    </source>
</evidence>
<dbReference type="Proteomes" id="UP000823603">
    <property type="component" value="Unassembled WGS sequence"/>
</dbReference>
<dbReference type="GO" id="GO:0042371">
    <property type="term" value="P:vitamin K biosynthetic process"/>
    <property type="evidence" value="ECO:0007669"/>
    <property type="project" value="TreeGrafter"/>
</dbReference>
<dbReference type="InterPro" id="IPR000537">
    <property type="entry name" value="UbiA_prenyltransferase"/>
</dbReference>
<evidence type="ECO:0000256" key="3">
    <source>
        <dbReference type="ARBA" id="ARBA00022428"/>
    </source>
</evidence>
<evidence type="ECO:0000256" key="8">
    <source>
        <dbReference type="ARBA" id="ARBA00023136"/>
    </source>
</evidence>
<dbReference type="PANTHER" id="PTHR13929">
    <property type="entry name" value="1,4-DIHYDROXY-2-NAPHTHOATE OCTAPRENYLTRANSFERASE"/>
    <property type="match status" value="1"/>
</dbReference>
<evidence type="ECO:0000256" key="9">
    <source>
        <dbReference type="SAM" id="Phobius"/>
    </source>
</evidence>
<evidence type="ECO:0000256" key="5">
    <source>
        <dbReference type="ARBA" id="ARBA00022679"/>
    </source>
</evidence>
<evidence type="ECO:0000256" key="4">
    <source>
        <dbReference type="ARBA" id="ARBA00022475"/>
    </source>
</evidence>
<comment type="caution">
    <text evidence="10">The sequence shown here is derived from an EMBL/GenBank/DDBJ whole genome shotgun (WGS) entry which is preliminary data.</text>
</comment>
<organism evidence="10 11">
    <name type="scientific">Candidatus Cryptobacteroides faecavium</name>
    <dbReference type="NCBI Taxonomy" id="2840762"/>
    <lineage>
        <taxon>Bacteria</taxon>
        <taxon>Pseudomonadati</taxon>
        <taxon>Bacteroidota</taxon>
        <taxon>Bacteroidia</taxon>
        <taxon>Bacteroidales</taxon>
        <taxon>Candidatus Cryptobacteroides</taxon>
    </lineage>
</organism>
<proteinExistence type="predicted"/>
<feature type="transmembrane region" description="Helical" evidence="9">
    <location>
        <begin position="262"/>
        <end position="279"/>
    </location>
</feature>
<dbReference type="GO" id="GO:0016020">
    <property type="term" value="C:membrane"/>
    <property type="evidence" value="ECO:0007669"/>
    <property type="project" value="UniProtKB-SubCell"/>
</dbReference>
<keyword evidence="3" id="KW-0474">Menaquinone biosynthesis</keyword>
<comment type="subcellular location">
    <subcellularLocation>
        <location evidence="1">Membrane</location>
        <topology evidence="1">Multi-pass membrane protein</topology>
    </subcellularLocation>
</comment>
<evidence type="ECO:0000256" key="1">
    <source>
        <dbReference type="ARBA" id="ARBA00004141"/>
    </source>
</evidence>
<evidence type="ECO:0000256" key="7">
    <source>
        <dbReference type="ARBA" id="ARBA00022989"/>
    </source>
</evidence>
<keyword evidence="4" id="KW-1003">Cell membrane</keyword>
<keyword evidence="6 9" id="KW-0812">Transmembrane</keyword>
<dbReference type="CDD" id="cd13962">
    <property type="entry name" value="PT_UbiA_UBIAD1"/>
    <property type="match status" value="1"/>
</dbReference>
<reference evidence="10" key="2">
    <citation type="journal article" date="2021" name="PeerJ">
        <title>Extensive microbial diversity within the chicken gut microbiome revealed by metagenomics and culture.</title>
        <authorList>
            <person name="Gilroy R."/>
            <person name="Ravi A."/>
            <person name="Getino M."/>
            <person name="Pursley I."/>
            <person name="Horton D.L."/>
            <person name="Alikhan N.F."/>
            <person name="Baker D."/>
            <person name="Gharbi K."/>
            <person name="Hall N."/>
            <person name="Watson M."/>
            <person name="Adriaenssens E.M."/>
            <person name="Foster-Nyarko E."/>
            <person name="Jarju S."/>
            <person name="Secka A."/>
            <person name="Antonio M."/>
            <person name="Oren A."/>
            <person name="Chaudhuri R.R."/>
            <person name="La Ragione R."/>
            <person name="Hildebrand F."/>
            <person name="Pallen M.J."/>
        </authorList>
    </citation>
    <scope>NUCLEOTIDE SEQUENCE</scope>
    <source>
        <strain evidence="10">B2-22910</strain>
    </source>
</reference>
<feature type="transmembrane region" description="Helical" evidence="9">
    <location>
        <begin position="126"/>
        <end position="147"/>
    </location>
</feature>
<dbReference type="GO" id="GO:0009234">
    <property type="term" value="P:menaquinone biosynthetic process"/>
    <property type="evidence" value="ECO:0007669"/>
    <property type="project" value="UniProtKB-KW"/>
</dbReference>